<accession>A0AB74E441</accession>
<dbReference type="SUPFAM" id="SSF56104">
    <property type="entry name" value="SAICAR synthase-like"/>
    <property type="match status" value="1"/>
</dbReference>
<evidence type="ECO:0000256" key="3">
    <source>
        <dbReference type="ARBA" id="ARBA00022755"/>
    </source>
</evidence>
<keyword evidence="1" id="KW-0436">Ligase</keyword>
<dbReference type="GO" id="GO:0005524">
    <property type="term" value="F:ATP binding"/>
    <property type="evidence" value="ECO:0007669"/>
    <property type="project" value="UniProtKB-KW"/>
</dbReference>
<evidence type="ECO:0000313" key="7">
    <source>
        <dbReference type="EMBL" id="RZH87549.1"/>
    </source>
</evidence>
<dbReference type="Proteomes" id="UP000293434">
    <property type="component" value="Unassembled WGS sequence"/>
</dbReference>
<dbReference type="GO" id="GO:0004639">
    <property type="term" value="F:phosphoribosylaminoimidazolesuccinocarboxamide synthase activity"/>
    <property type="evidence" value="ECO:0007669"/>
    <property type="project" value="UniProtKB-EC"/>
</dbReference>
<feature type="non-terminal residue" evidence="7">
    <location>
        <position position="41"/>
    </location>
</feature>
<sequence>MRPALSDYQHVASGKVREIYRVDDEHLLLVASDRISAYDYV</sequence>
<evidence type="ECO:0000256" key="5">
    <source>
        <dbReference type="ARBA" id="ARBA00048475"/>
    </source>
</evidence>
<keyword evidence="3" id="KW-0658">Purine biosynthesis</keyword>
<evidence type="ECO:0000256" key="4">
    <source>
        <dbReference type="ARBA" id="ARBA00022840"/>
    </source>
</evidence>
<dbReference type="GO" id="GO:0006164">
    <property type="term" value="P:purine nucleotide biosynthetic process"/>
    <property type="evidence" value="ECO:0007669"/>
    <property type="project" value="UniProtKB-KW"/>
</dbReference>
<evidence type="ECO:0000256" key="1">
    <source>
        <dbReference type="ARBA" id="ARBA00022598"/>
    </source>
</evidence>
<protein>
    <submittedName>
        <fullName evidence="7">Phosphoribosylaminoimidazolesuccinocarboxamide synthase</fullName>
    </submittedName>
</protein>
<keyword evidence="2" id="KW-0547">Nucleotide-binding</keyword>
<comment type="caution">
    <text evidence="7">The sequence shown here is derived from an EMBL/GenBank/DDBJ whole genome shotgun (WGS) entry which is preliminary data.</text>
</comment>
<organism evidence="7 8">
    <name type="scientific">Staphylococcus aureus</name>
    <dbReference type="NCBI Taxonomy" id="1280"/>
    <lineage>
        <taxon>Bacteria</taxon>
        <taxon>Bacillati</taxon>
        <taxon>Bacillota</taxon>
        <taxon>Bacilli</taxon>
        <taxon>Bacillales</taxon>
        <taxon>Staphylococcaceae</taxon>
        <taxon>Staphylococcus</taxon>
    </lineage>
</organism>
<comment type="catalytic activity">
    <reaction evidence="5">
        <text>5-amino-1-(5-phospho-D-ribosyl)imidazole-4-carboxylate + L-aspartate + ATP = (2S)-2-[5-amino-1-(5-phospho-beta-D-ribosyl)imidazole-4-carboxamido]succinate + ADP + phosphate + 2 H(+)</text>
        <dbReference type="Rhea" id="RHEA:22628"/>
        <dbReference type="ChEBI" id="CHEBI:15378"/>
        <dbReference type="ChEBI" id="CHEBI:29991"/>
        <dbReference type="ChEBI" id="CHEBI:30616"/>
        <dbReference type="ChEBI" id="CHEBI:43474"/>
        <dbReference type="ChEBI" id="CHEBI:58443"/>
        <dbReference type="ChEBI" id="CHEBI:77657"/>
        <dbReference type="ChEBI" id="CHEBI:456216"/>
        <dbReference type="EC" id="6.3.2.6"/>
    </reaction>
</comment>
<gene>
    <name evidence="7" type="ORF">EIG94_17415</name>
</gene>
<dbReference type="Gene3D" id="3.30.200.20">
    <property type="entry name" value="Phosphorylase Kinase, domain 1"/>
    <property type="match status" value="1"/>
</dbReference>
<evidence type="ECO:0000313" key="8">
    <source>
        <dbReference type="Proteomes" id="UP000293434"/>
    </source>
</evidence>
<evidence type="ECO:0000256" key="2">
    <source>
        <dbReference type="ARBA" id="ARBA00022741"/>
    </source>
</evidence>
<evidence type="ECO:0000259" key="6">
    <source>
        <dbReference type="Pfam" id="PF01259"/>
    </source>
</evidence>
<name>A0AB74E441_STAAU</name>
<dbReference type="AlphaFoldDB" id="A0AB74E441"/>
<reference evidence="7 8" key="1">
    <citation type="submission" date="2018-11" db="EMBL/GenBank/DDBJ databases">
        <title>Genomic profiling of Staphylococcus species from a Poultry farm system in KwaZulu-Natal, South Africa.</title>
        <authorList>
            <person name="Amoako D.G."/>
            <person name="Somboro A.M."/>
            <person name="Abia A.L.K."/>
            <person name="Bester L.A."/>
            <person name="Essack S.Y."/>
        </authorList>
    </citation>
    <scope>NUCLEOTIDE SEQUENCE [LARGE SCALE GENOMIC DNA]</scope>
    <source>
        <strain evidence="7 8">SA9</strain>
    </source>
</reference>
<keyword evidence="4" id="KW-0067">ATP-binding</keyword>
<proteinExistence type="predicted"/>
<dbReference type="InterPro" id="IPR028923">
    <property type="entry name" value="SAICAR_synt/ADE2_N"/>
</dbReference>
<feature type="domain" description="SAICAR synthetase/ADE2 N-terminal" evidence="6">
    <location>
        <begin position="11"/>
        <end position="40"/>
    </location>
</feature>
<dbReference type="Pfam" id="PF01259">
    <property type="entry name" value="SAICAR_synt"/>
    <property type="match status" value="1"/>
</dbReference>
<dbReference type="EMBL" id="RQTC01000789">
    <property type="protein sequence ID" value="RZH87549.1"/>
    <property type="molecule type" value="Genomic_DNA"/>
</dbReference>